<keyword evidence="1" id="KW-0472">Membrane</keyword>
<protein>
    <submittedName>
        <fullName evidence="3">Organic solvent ABC transporter substrate-binding protein</fullName>
    </submittedName>
</protein>
<keyword evidence="4" id="KW-1185">Reference proteome</keyword>
<sequence length="468" mass="50621">MLRSRTVREGTVGLFALLGLVLFGGLVIWLRGGGFGQRNYQFVAEFSDVSGLQIGAPVRYRGVTVGKIAAMNPGPKNVDVVLEISSTNVILPRQVRIQTNRYGLIGEASVDITPLGALPSDTQAFNPLSPDCNSQAIICEGDRLKGDPGVQLFENLARLSELYTDPKFFNSITGAAQSASVAAERIAKLSDILARLSVTVNREIQGVSDTTEALTKTANETTQFIDNANSLLAENRSTLQRTLNNTSELANSLNGLIRENRTNLSATLNNIDRTSQELQKLVEQVNTGLATSDTQKIAQNLETLVANAAATSTNLRELSGTLNDPANALTLQRILDSARATFENAQKITSDLDDLTGDPAFRDNLRNLVNGLGNLVSSTQNLERQIQTAQALGIVKQELESLTQPPQRFKPHSTTVSSNDAKAPLPYLELMSKNIFQSPASFKLFFEPSSKAFPTPSSFQLQGSLPED</sequence>
<dbReference type="Proteomes" id="UP000186868">
    <property type="component" value="Unassembled WGS sequence"/>
</dbReference>
<organism evidence="3 4">
    <name type="scientific">Hydrococcus rivularis NIES-593</name>
    <dbReference type="NCBI Taxonomy" id="1921803"/>
    <lineage>
        <taxon>Bacteria</taxon>
        <taxon>Bacillati</taxon>
        <taxon>Cyanobacteriota</taxon>
        <taxon>Cyanophyceae</taxon>
        <taxon>Pleurocapsales</taxon>
        <taxon>Hydrococcaceae</taxon>
        <taxon>Hydrococcus</taxon>
    </lineage>
</organism>
<dbReference type="Gene3D" id="1.10.287.950">
    <property type="entry name" value="Methyl-accepting chemotaxis protein"/>
    <property type="match status" value="1"/>
</dbReference>
<evidence type="ECO:0000256" key="1">
    <source>
        <dbReference type="SAM" id="Phobius"/>
    </source>
</evidence>
<evidence type="ECO:0000259" key="2">
    <source>
        <dbReference type="Pfam" id="PF02470"/>
    </source>
</evidence>
<evidence type="ECO:0000313" key="4">
    <source>
        <dbReference type="Proteomes" id="UP000186868"/>
    </source>
</evidence>
<dbReference type="Pfam" id="PF02470">
    <property type="entry name" value="MlaD"/>
    <property type="match status" value="1"/>
</dbReference>
<feature type="transmembrane region" description="Helical" evidence="1">
    <location>
        <begin position="12"/>
        <end position="30"/>
    </location>
</feature>
<feature type="domain" description="Mce/MlaD" evidence="2">
    <location>
        <begin position="39"/>
        <end position="114"/>
    </location>
</feature>
<dbReference type="AlphaFoldDB" id="A0A1U7HCA8"/>
<gene>
    <name evidence="3" type="ORF">NIES593_16510</name>
</gene>
<dbReference type="STRING" id="1921803.NIES593_16510"/>
<reference evidence="3 4" key="1">
    <citation type="submission" date="2016-11" db="EMBL/GenBank/DDBJ databases">
        <title>Draft Genome Sequences of Nine Cyanobacterial Strains from Diverse Habitats.</title>
        <authorList>
            <person name="Zhu T."/>
            <person name="Hou S."/>
            <person name="Lu X."/>
            <person name="Hess W.R."/>
        </authorList>
    </citation>
    <scope>NUCLEOTIDE SEQUENCE [LARGE SCALE GENOMIC DNA]</scope>
    <source>
        <strain evidence="3 4">NIES-593</strain>
    </source>
</reference>
<proteinExistence type="predicted"/>
<dbReference type="EMBL" id="MRCB01000022">
    <property type="protein sequence ID" value="OKH21216.1"/>
    <property type="molecule type" value="Genomic_DNA"/>
</dbReference>
<dbReference type="RefSeq" id="WP_073600632.1">
    <property type="nucleotide sequence ID" value="NZ_MRCB01000022.1"/>
</dbReference>
<dbReference type="InterPro" id="IPR039342">
    <property type="entry name" value="TGD2-like"/>
</dbReference>
<keyword evidence="1" id="KW-1133">Transmembrane helix</keyword>
<dbReference type="OrthoDB" id="460587at2"/>
<dbReference type="PANTHER" id="PTHR34675:SF1">
    <property type="entry name" value="PROTEIN TRIGALACTOSYLDIACYLGLYCEROL 2, CHLOROPLASTIC"/>
    <property type="match status" value="1"/>
</dbReference>
<evidence type="ECO:0000313" key="3">
    <source>
        <dbReference type="EMBL" id="OKH21216.1"/>
    </source>
</evidence>
<name>A0A1U7HCA8_9CYAN</name>
<accession>A0A1U7HCA8</accession>
<keyword evidence="1" id="KW-0812">Transmembrane</keyword>
<dbReference type="InterPro" id="IPR003399">
    <property type="entry name" value="Mce/MlaD"/>
</dbReference>
<comment type="caution">
    <text evidence="3">The sequence shown here is derived from an EMBL/GenBank/DDBJ whole genome shotgun (WGS) entry which is preliminary data.</text>
</comment>
<dbReference type="PANTHER" id="PTHR34675">
    <property type="entry name" value="PROTEIN TRIGALACTOSYLDIACYLGLYCEROL 2, CHLOROPLASTIC"/>
    <property type="match status" value="1"/>
</dbReference>